<proteinExistence type="predicted"/>
<reference evidence="1" key="1">
    <citation type="submission" date="2023-12" db="EMBL/GenBank/DDBJ databases">
        <authorList>
            <person name="Brown T."/>
        </authorList>
    </citation>
    <scope>NUCLEOTIDE SEQUENCE</scope>
</reference>
<gene>
    <name evidence="1" type="ORF">MPIPNATIZW_LOCUS4089</name>
</gene>
<protein>
    <submittedName>
        <fullName evidence="1">Uncharacterized protein</fullName>
    </submittedName>
</protein>
<dbReference type="EMBL" id="OY882870">
    <property type="protein sequence ID" value="CAK6435783.1"/>
    <property type="molecule type" value="Genomic_DNA"/>
</dbReference>
<sequence>MGCGVGRAGLDPGHLLCLPTALPASTGVPDPLQAAPICPPQASRWLPQHQLPGAAVPVGGPQGQGLGRGLSKCSEVSRCYQGGRGQSCWSQSTRPSPAVPALSPTLRGGGYVCPSCSRKAMPGLLLSSPRSHNLPMASVQHPCPSGPLRRWPGACGIVRERSLHSQAPCRGRVLGESLPVPHACLHEASTNRSPFFVVVI</sequence>
<organism evidence="1 2">
    <name type="scientific">Pipistrellus nathusii</name>
    <name type="common">Nathusius' pipistrelle</name>
    <dbReference type="NCBI Taxonomy" id="59473"/>
    <lineage>
        <taxon>Eukaryota</taxon>
        <taxon>Metazoa</taxon>
        <taxon>Chordata</taxon>
        <taxon>Craniata</taxon>
        <taxon>Vertebrata</taxon>
        <taxon>Euteleostomi</taxon>
        <taxon>Mammalia</taxon>
        <taxon>Eutheria</taxon>
        <taxon>Laurasiatheria</taxon>
        <taxon>Chiroptera</taxon>
        <taxon>Yangochiroptera</taxon>
        <taxon>Vespertilionidae</taxon>
        <taxon>Pipistrellus</taxon>
    </lineage>
</organism>
<evidence type="ECO:0000313" key="2">
    <source>
        <dbReference type="Proteomes" id="UP001314169"/>
    </source>
</evidence>
<name>A0ABN9ZBU4_PIPNA</name>
<evidence type="ECO:0000313" key="1">
    <source>
        <dbReference type="EMBL" id="CAK6435783.1"/>
    </source>
</evidence>
<dbReference type="Proteomes" id="UP001314169">
    <property type="component" value="Chromosome 13"/>
</dbReference>
<keyword evidence="2" id="KW-1185">Reference proteome</keyword>
<accession>A0ABN9ZBU4</accession>